<evidence type="ECO:0000313" key="2">
    <source>
        <dbReference type="EMBL" id="MBP3959882.1"/>
    </source>
</evidence>
<proteinExistence type="predicted"/>
<dbReference type="Proteomes" id="UP000676565">
    <property type="component" value="Unassembled WGS sequence"/>
</dbReference>
<gene>
    <name evidence="2" type="ORF">J8F10_31940</name>
</gene>
<organism evidence="2 3">
    <name type="scientific">Gemmata palustris</name>
    <dbReference type="NCBI Taxonomy" id="2822762"/>
    <lineage>
        <taxon>Bacteria</taxon>
        <taxon>Pseudomonadati</taxon>
        <taxon>Planctomycetota</taxon>
        <taxon>Planctomycetia</taxon>
        <taxon>Gemmatales</taxon>
        <taxon>Gemmataceae</taxon>
        <taxon>Gemmata</taxon>
    </lineage>
</organism>
<sequence>MAKKQKSVVRIFGITIRLVSRAAGKDSRCYGVQVRVTGGKRLGNAVRKFGRALRSRFLTKGAVLAIAAALVGIAA</sequence>
<reference evidence="2 3" key="1">
    <citation type="submission" date="2021-04" db="EMBL/GenBank/DDBJ databases">
        <authorList>
            <person name="Ivanova A."/>
        </authorList>
    </citation>
    <scope>NUCLEOTIDE SEQUENCE [LARGE SCALE GENOMIC DNA]</scope>
    <source>
        <strain evidence="2 3">G18</strain>
    </source>
</reference>
<comment type="caution">
    <text evidence="2">The sequence shown here is derived from an EMBL/GenBank/DDBJ whole genome shotgun (WGS) entry which is preliminary data.</text>
</comment>
<feature type="transmembrane region" description="Helical" evidence="1">
    <location>
        <begin position="57"/>
        <end position="74"/>
    </location>
</feature>
<name>A0ABS5C1L7_9BACT</name>
<keyword evidence="1" id="KW-0472">Membrane</keyword>
<dbReference type="EMBL" id="JAGKQQ010000001">
    <property type="protein sequence ID" value="MBP3959882.1"/>
    <property type="molecule type" value="Genomic_DNA"/>
</dbReference>
<evidence type="ECO:0000256" key="1">
    <source>
        <dbReference type="SAM" id="Phobius"/>
    </source>
</evidence>
<keyword evidence="1" id="KW-1133">Transmembrane helix</keyword>
<dbReference type="RefSeq" id="WP_210660742.1">
    <property type="nucleotide sequence ID" value="NZ_JAGKQQ010000001.1"/>
</dbReference>
<protein>
    <submittedName>
        <fullName evidence="2">Uncharacterized protein</fullName>
    </submittedName>
</protein>
<evidence type="ECO:0000313" key="3">
    <source>
        <dbReference type="Proteomes" id="UP000676565"/>
    </source>
</evidence>
<accession>A0ABS5C1L7</accession>
<keyword evidence="3" id="KW-1185">Reference proteome</keyword>
<keyword evidence="1" id="KW-0812">Transmembrane</keyword>